<dbReference type="Gene3D" id="3.40.50.1820">
    <property type="entry name" value="alpha/beta hydrolase"/>
    <property type="match status" value="1"/>
</dbReference>
<sequence>MAARLRAGLAALALYASAGVAAEPAPVRHIEGSLANGARYTFDVPPDWNGTVLLFSRGYSAGPSAGPVRNVAKGEKDLLLTRGFALAASGFSKAGWALEEAVPDQVATLDAFSAQVGKPTRTIAWGTSMGGLVTIALLERHPQRFDAGLALCASAAGTPGMMNAALDGAWAFKTLLAPDSALPVLFNGPAGEGKAQLAQWQAQLDAAQSNPAGRARLALAATLGQVPTWIDAGSAQPAPGDIAAQQHQLYKGFIGATLLPRDDQLARAGGNFSWNTGIDYAAQLKKSGRTEFVRTLYAQAGLDLDADLARLAAAPRIAAEPGAVDYMKRNYAPSGKLTKPMLLVQTVSDQVTLAEFTGEYARLARAAGAGDLVREAYVQRVGHCNFKPGETVAALMTLQDRIAGNAWKADPASLNALAATVAPDGADYTAFTPAPFIRPCSGSEGSCAGEPKAAPPR</sequence>
<name>A0A1I1NEC9_9BURK</name>
<dbReference type="GO" id="GO:0004177">
    <property type="term" value="F:aminopeptidase activity"/>
    <property type="evidence" value="ECO:0007669"/>
    <property type="project" value="UniProtKB-KW"/>
</dbReference>
<proteinExistence type="predicted"/>
<feature type="domain" description="Serine aminopeptidase S33" evidence="2">
    <location>
        <begin position="99"/>
        <end position="212"/>
    </location>
</feature>
<dbReference type="AlphaFoldDB" id="A0A1I1NEC9"/>
<protein>
    <submittedName>
        <fullName evidence="3">Serine aminopeptidase, S33</fullName>
    </submittedName>
</protein>
<keyword evidence="3" id="KW-0645">Protease</keyword>
<organism evidence="3 4">
    <name type="scientific">Massilia yuzhufengensis</name>
    <dbReference type="NCBI Taxonomy" id="1164594"/>
    <lineage>
        <taxon>Bacteria</taxon>
        <taxon>Pseudomonadati</taxon>
        <taxon>Pseudomonadota</taxon>
        <taxon>Betaproteobacteria</taxon>
        <taxon>Burkholderiales</taxon>
        <taxon>Oxalobacteraceae</taxon>
        <taxon>Telluria group</taxon>
        <taxon>Massilia</taxon>
    </lineage>
</organism>
<dbReference type="SUPFAM" id="SSF53474">
    <property type="entry name" value="alpha/beta-Hydrolases"/>
    <property type="match status" value="1"/>
</dbReference>
<dbReference type="RefSeq" id="WP_091874837.1">
    <property type="nucleotide sequence ID" value="NZ_FOLD01000012.1"/>
</dbReference>
<keyword evidence="3" id="KW-0378">Hydrolase</keyword>
<keyword evidence="4" id="KW-1185">Reference proteome</keyword>
<dbReference type="Pfam" id="PF12146">
    <property type="entry name" value="Hydrolase_4"/>
    <property type="match status" value="1"/>
</dbReference>
<dbReference type="Proteomes" id="UP000198639">
    <property type="component" value="Unassembled WGS sequence"/>
</dbReference>
<reference evidence="4" key="1">
    <citation type="submission" date="2016-10" db="EMBL/GenBank/DDBJ databases">
        <authorList>
            <person name="Varghese N."/>
            <person name="Submissions S."/>
        </authorList>
    </citation>
    <scope>NUCLEOTIDE SEQUENCE [LARGE SCALE GENOMIC DNA]</scope>
    <source>
        <strain evidence="4">CGMCC 1.12041</strain>
    </source>
</reference>
<feature type="signal peptide" evidence="1">
    <location>
        <begin position="1"/>
        <end position="21"/>
    </location>
</feature>
<dbReference type="STRING" id="1164594.SAMN05216204_11263"/>
<gene>
    <name evidence="3" type="ORF">SAMN05216204_11263</name>
</gene>
<evidence type="ECO:0000259" key="2">
    <source>
        <dbReference type="Pfam" id="PF12146"/>
    </source>
</evidence>
<dbReference type="OrthoDB" id="7197847at2"/>
<feature type="chain" id="PRO_5011790022" evidence="1">
    <location>
        <begin position="22"/>
        <end position="457"/>
    </location>
</feature>
<evidence type="ECO:0000313" key="3">
    <source>
        <dbReference type="EMBL" id="SFC92070.1"/>
    </source>
</evidence>
<evidence type="ECO:0000256" key="1">
    <source>
        <dbReference type="SAM" id="SignalP"/>
    </source>
</evidence>
<dbReference type="InterPro" id="IPR022742">
    <property type="entry name" value="Hydrolase_4"/>
</dbReference>
<keyword evidence="1" id="KW-0732">Signal</keyword>
<dbReference type="EMBL" id="FOLD01000012">
    <property type="protein sequence ID" value="SFC92070.1"/>
    <property type="molecule type" value="Genomic_DNA"/>
</dbReference>
<dbReference type="InterPro" id="IPR029058">
    <property type="entry name" value="AB_hydrolase_fold"/>
</dbReference>
<keyword evidence="3" id="KW-0031">Aminopeptidase</keyword>
<accession>A0A1I1NEC9</accession>
<evidence type="ECO:0000313" key="4">
    <source>
        <dbReference type="Proteomes" id="UP000198639"/>
    </source>
</evidence>